<evidence type="ECO:0000256" key="2">
    <source>
        <dbReference type="ARBA" id="ARBA00022679"/>
    </source>
</evidence>
<dbReference type="Proteomes" id="UP000217258">
    <property type="component" value="Chromosome I"/>
</dbReference>
<protein>
    <submittedName>
        <fullName evidence="3">Uncharacterized protein</fullName>
    </submittedName>
</protein>
<reference evidence="3 4" key="1">
    <citation type="submission" date="2015-06" db="EMBL/GenBank/DDBJ databases">
        <authorList>
            <person name="Xie B.-B."/>
            <person name="Rong J.-C."/>
            <person name="Qin Q.-L."/>
            <person name="Zhang Y.-Z."/>
        </authorList>
    </citation>
    <scope>NUCLEOTIDE SEQUENCE [LARGE SCALE GENOMIC DNA]</scope>
    <source>
        <strain evidence="3 4">KMM 3549</strain>
    </source>
</reference>
<dbReference type="RefSeq" id="WP_036955923.1">
    <property type="nucleotide sequence ID" value="NZ_CP011030.1"/>
</dbReference>
<dbReference type="InterPro" id="IPR004629">
    <property type="entry name" value="WecG_TagA_CpsF"/>
</dbReference>
<dbReference type="PANTHER" id="PTHR34136">
    <property type="match status" value="1"/>
</dbReference>
<accession>A0ABM6N094</accession>
<gene>
    <name evidence="3" type="ORF">PISS_a0540</name>
</gene>
<proteinExistence type="predicted"/>
<keyword evidence="2" id="KW-0808">Transferase</keyword>
<dbReference type="NCBIfam" id="TIGR00696">
    <property type="entry name" value="wecG_tagA_cpsF"/>
    <property type="match status" value="1"/>
</dbReference>
<evidence type="ECO:0000313" key="4">
    <source>
        <dbReference type="Proteomes" id="UP000217258"/>
    </source>
</evidence>
<keyword evidence="1" id="KW-0328">Glycosyltransferase</keyword>
<organism evidence="3 4">
    <name type="scientific">Pseudoalteromonas issachenkonii</name>
    <dbReference type="NCBI Taxonomy" id="152297"/>
    <lineage>
        <taxon>Bacteria</taxon>
        <taxon>Pseudomonadati</taxon>
        <taxon>Pseudomonadota</taxon>
        <taxon>Gammaproteobacteria</taxon>
        <taxon>Alteromonadales</taxon>
        <taxon>Pseudoalteromonadaceae</taxon>
        <taxon>Pseudoalteromonas</taxon>
    </lineage>
</organism>
<name>A0ABM6N094_9GAMM</name>
<sequence>MNKTCNIGGLEISAYESMESAVNSVLQNGNITQGFAIAVNAEKVVSSHENPDVKALLKSASILYPDGAAVSLLMSKRGCFSVRIPGCELWLELMKSASNHKTPVYIIGAKSNVHNEVVKKLTEDMGVNVVGSCDGYFKDENILIRNVQESGAKIISVALGSPRQESFIKKCMGTHPEAFYMGVGGTYDVFTNRVKRAPEWFQRNNLEWLYRLLSQPTRIKRQVKLLKYIFLALVRKI</sequence>
<evidence type="ECO:0000313" key="3">
    <source>
        <dbReference type="EMBL" id="ATC89573.1"/>
    </source>
</evidence>
<dbReference type="PANTHER" id="PTHR34136:SF1">
    <property type="entry name" value="UDP-N-ACETYL-D-MANNOSAMINURONIC ACID TRANSFERASE"/>
    <property type="match status" value="1"/>
</dbReference>
<dbReference type="EMBL" id="CP011030">
    <property type="protein sequence ID" value="ATC89573.1"/>
    <property type="molecule type" value="Genomic_DNA"/>
</dbReference>
<keyword evidence="4" id="KW-1185">Reference proteome</keyword>
<dbReference type="Pfam" id="PF03808">
    <property type="entry name" value="Glyco_tran_WecG"/>
    <property type="match status" value="1"/>
</dbReference>
<dbReference type="CDD" id="cd06533">
    <property type="entry name" value="Glyco_transf_WecG_TagA"/>
    <property type="match status" value="1"/>
</dbReference>
<evidence type="ECO:0000256" key="1">
    <source>
        <dbReference type="ARBA" id="ARBA00022676"/>
    </source>
</evidence>